<name>A0A557S531_9GAMM</name>
<dbReference type="InterPro" id="IPR036849">
    <property type="entry name" value="Enolase-like_C_sf"/>
</dbReference>
<protein>
    <recommendedName>
        <fullName evidence="4">o-succinylbenzoate synthase</fullName>
        <ecNumber evidence="4">4.2.1.113</ecNumber>
    </recommendedName>
</protein>
<keyword evidence="3 6" id="KW-0456">Lyase</keyword>
<dbReference type="Gene3D" id="3.20.20.120">
    <property type="entry name" value="Enolase-like C-terminal domain"/>
    <property type="match status" value="1"/>
</dbReference>
<dbReference type="Pfam" id="PF13378">
    <property type="entry name" value="MR_MLE_C"/>
    <property type="match status" value="1"/>
</dbReference>
<dbReference type="SMART" id="SM00922">
    <property type="entry name" value="MR_MLE"/>
    <property type="match status" value="1"/>
</dbReference>
<evidence type="ECO:0000259" key="5">
    <source>
        <dbReference type="SMART" id="SM00922"/>
    </source>
</evidence>
<evidence type="ECO:0000313" key="6">
    <source>
        <dbReference type="EMBL" id="TVO72508.1"/>
    </source>
</evidence>
<dbReference type="SUPFAM" id="SSF54826">
    <property type="entry name" value="Enolase N-terminal domain-like"/>
    <property type="match status" value="1"/>
</dbReference>
<evidence type="ECO:0000256" key="3">
    <source>
        <dbReference type="ARBA" id="ARBA00023239"/>
    </source>
</evidence>
<comment type="caution">
    <text evidence="6">The sequence shown here is derived from an EMBL/GenBank/DDBJ whole genome shotgun (WGS) entry which is preliminary data.</text>
</comment>
<dbReference type="GO" id="GO:0043748">
    <property type="term" value="F:O-succinylbenzoate synthase activity"/>
    <property type="evidence" value="ECO:0007669"/>
    <property type="project" value="UniProtKB-EC"/>
</dbReference>
<dbReference type="GO" id="GO:0009234">
    <property type="term" value="P:menaquinone biosynthetic process"/>
    <property type="evidence" value="ECO:0007669"/>
    <property type="project" value="UniProtKB-UniRule"/>
</dbReference>
<dbReference type="InterPro" id="IPR029017">
    <property type="entry name" value="Enolase-like_N"/>
</dbReference>
<evidence type="ECO:0000313" key="7">
    <source>
        <dbReference type="Proteomes" id="UP000316649"/>
    </source>
</evidence>
<dbReference type="SFLD" id="SFLDS00001">
    <property type="entry name" value="Enolase"/>
    <property type="match status" value="1"/>
</dbReference>
<keyword evidence="1" id="KW-0479">Metal-binding</keyword>
<gene>
    <name evidence="6" type="primary">menC</name>
    <name evidence="6" type="ORF">FHP88_13020</name>
</gene>
<dbReference type="OrthoDB" id="3725747at2"/>
<dbReference type="PANTHER" id="PTHR48073">
    <property type="entry name" value="O-SUCCINYLBENZOATE SYNTHASE-RELATED"/>
    <property type="match status" value="1"/>
</dbReference>
<dbReference type="SUPFAM" id="SSF51604">
    <property type="entry name" value="Enolase C-terminal domain-like"/>
    <property type="match status" value="1"/>
</dbReference>
<dbReference type="SFLD" id="SFLDG00180">
    <property type="entry name" value="muconate_cycloisomerase"/>
    <property type="match status" value="1"/>
</dbReference>
<evidence type="ECO:0000256" key="1">
    <source>
        <dbReference type="ARBA" id="ARBA00022723"/>
    </source>
</evidence>
<keyword evidence="2" id="KW-0460">Magnesium</keyword>
<feature type="domain" description="Mandelate racemase/muconate lactonizing enzyme C-terminal" evidence="5">
    <location>
        <begin position="137"/>
        <end position="233"/>
    </location>
</feature>
<dbReference type="InterPro" id="IPR029065">
    <property type="entry name" value="Enolase_C-like"/>
</dbReference>
<dbReference type="SFLD" id="SFLDF00009">
    <property type="entry name" value="o-succinylbenzoate_synthase"/>
    <property type="match status" value="1"/>
</dbReference>
<reference evidence="6 7" key="1">
    <citation type="submission" date="2019-07" db="EMBL/GenBank/DDBJ databases">
        <title>The pathways for chlorine oxyanion respiration interact through the shared metabolite chlorate.</title>
        <authorList>
            <person name="Barnum T.P."/>
            <person name="Cheng Y."/>
            <person name="Hill K.A."/>
            <person name="Lucas L.N."/>
            <person name="Carlson H.K."/>
            <person name="Coates J.D."/>
        </authorList>
    </citation>
    <scope>NUCLEOTIDE SEQUENCE [LARGE SCALE GENOMIC DNA]</scope>
    <source>
        <strain evidence="6 7">BK-1</strain>
    </source>
</reference>
<evidence type="ECO:0000256" key="2">
    <source>
        <dbReference type="ARBA" id="ARBA00022842"/>
    </source>
</evidence>
<dbReference type="Proteomes" id="UP000316649">
    <property type="component" value="Unassembled WGS sequence"/>
</dbReference>
<dbReference type="EC" id="4.2.1.113" evidence="4"/>
<dbReference type="Gene3D" id="3.30.390.10">
    <property type="entry name" value="Enolase-like, N-terminal domain"/>
    <property type="match status" value="1"/>
</dbReference>
<dbReference type="PANTHER" id="PTHR48073:SF2">
    <property type="entry name" value="O-SUCCINYLBENZOATE SYNTHASE"/>
    <property type="match status" value="1"/>
</dbReference>
<keyword evidence="7" id="KW-1185">Reference proteome</keyword>
<dbReference type="InterPro" id="IPR013342">
    <property type="entry name" value="Mandelate_racemase_C"/>
</dbReference>
<accession>A0A557S531</accession>
<organism evidence="6 7">
    <name type="scientific">Sedimenticola selenatireducens</name>
    <dbReference type="NCBI Taxonomy" id="191960"/>
    <lineage>
        <taxon>Bacteria</taxon>
        <taxon>Pseudomonadati</taxon>
        <taxon>Pseudomonadota</taxon>
        <taxon>Gammaproteobacteria</taxon>
        <taxon>Chromatiales</taxon>
        <taxon>Sedimenticolaceae</taxon>
        <taxon>Sedimenticola</taxon>
    </lineage>
</organism>
<dbReference type="CDD" id="cd03320">
    <property type="entry name" value="OSBS"/>
    <property type="match status" value="1"/>
</dbReference>
<evidence type="ECO:0000256" key="4">
    <source>
        <dbReference type="NCBIfam" id="TIGR01927"/>
    </source>
</evidence>
<dbReference type="Pfam" id="PF21508">
    <property type="entry name" value="MenC_N"/>
    <property type="match status" value="1"/>
</dbReference>
<dbReference type="InterPro" id="IPR041338">
    <property type="entry name" value="OSBS_N"/>
</dbReference>
<sequence length="356" mass="38535">MQITRAKLKAYQLPFSTPWKSSKGILRDRHGWLISLTDTTGLTGYGDAAPLPEMGTETLQQAEEWLNPQLSALMGGEPEQCLHALPCAETRPAGRFGLETALLDLHAKQCGIPLYRLLTDRKPGSIRVNATIGSLEPGIEARTQAALSAGFTTLKLKLGRYPLDEELAALQKLCKRLPAGCQLRLDANQAWHEESTDVLIQGLGGLPIESLEEPFSDLDLSRLDKLQAAVPFDLALDESLRGFLRDHPLSDLPVKRIIIKPTLLGGILSSLKLIQEADQRGIHCVITSSLESSAGIWPLLHLAAAADRITLPAIHGLATVNWFSRDLGNAPFISSGLIRLEAGPGSGFILGAEKTD</sequence>
<dbReference type="GO" id="GO:0046872">
    <property type="term" value="F:metal ion binding"/>
    <property type="evidence" value="ECO:0007669"/>
    <property type="project" value="UniProtKB-KW"/>
</dbReference>
<dbReference type="EMBL" id="VMNH01000016">
    <property type="protein sequence ID" value="TVO72508.1"/>
    <property type="molecule type" value="Genomic_DNA"/>
</dbReference>
<dbReference type="RefSeq" id="WP_144359512.1">
    <property type="nucleotide sequence ID" value="NZ_VMNH01000016.1"/>
</dbReference>
<proteinExistence type="predicted"/>
<dbReference type="AlphaFoldDB" id="A0A557S531"/>
<dbReference type="NCBIfam" id="TIGR01927">
    <property type="entry name" value="menC_gam_Gplu"/>
    <property type="match status" value="1"/>
</dbReference>